<accession>H6L1C4</accession>
<protein>
    <recommendedName>
        <fullName evidence="4">Secretion system C-terminal sorting domain-containing protein</fullName>
    </recommendedName>
</protein>
<dbReference type="EMBL" id="CP002831">
    <property type="protein sequence ID" value="AFC23465.1"/>
    <property type="molecule type" value="Genomic_DNA"/>
</dbReference>
<organism evidence="2 3">
    <name type="scientific">Saprospira grandis (strain Lewin)</name>
    <dbReference type="NCBI Taxonomy" id="984262"/>
    <lineage>
        <taxon>Bacteria</taxon>
        <taxon>Pseudomonadati</taxon>
        <taxon>Bacteroidota</taxon>
        <taxon>Saprospiria</taxon>
        <taxon>Saprospirales</taxon>
        <taxon>Saprospiraceae</taxon>
        <taxon>Saprospira</taxon>
    </lineage>
</organism>
<dbReference type="AlphaFoldDB" id="H6L1C4"/>
<name>H6L1C4_SAPGL</name>
<feature type="signal peptide" evidence="1">
    <location>
        <begin position="1"/>
        <end position="22"/>
    </location>
</feature>
<evidence type="ECO:0000256" key="1">
    <source>
        <dbReference type="SAM" id="SignalP"/>
    </source>
</evidence>
<dbReference type="KEGG" id="sgn:SGRA_0726"/>
<evidence type="ECO:0008006" key="4">
    <source>
        <dbReference type="Google" id="ProtNLM"/>
    </source>
</evidence>
<evidence type="ECO:0000313" key="3">
    <source>
        <dbReference type="Proteomes" id="UP000007519"/>
    </source>
</evidence>
<proteinExistence type="predicted"/>
<feature type="chain" id="PRO_5003603936" description="Secretion system C-terminal sorting domain-containing protein" evidence="1">
    <location>
        <begin position="23"/>
        <end position="529"/>
    </location>
</feature>
<keyword evidence="1" id="KW-0732">Signal</keyword>
<dbReference type="Proteomes" id="UP000007519">
    <property type="component" value="Chromosome"/>
</dbReference>
<dbReference type="RefSeq" id="WP_014373708.1">
    <property type="nucleotide sequence ID" value="NC_016940.1"/>
</dbReference>
<gene>
    <name evidence="2" type="ordered locus">SGRA_0726</name>
</gene>
<evidence type="ECO:0000313" key="2">
    <source>
        <dbReference type="EMBL" id="AFC23465.1"/>
    </source>
</evidence>
<sequence length="529" mass="58543">MNINRFLILCYSILLFSASSYAQYQTVQDGNWSDPSTWLNGQVPPAYGSPLVSITHTVTLDQNYSAEDWELYISPTGNLSQASGNCYNFGAYGSNAQITNEGILNIGVLNHPGEIYNHGQFSASYINIYGSSAPLFYNTGSTNFYSGSFSNTSVVRNYGQFTNVPSLPCSGQSYGVNFSGDYFYNYGQVDISTAQFNSVFLQNAIGGTFFVSGLIDFNNSTVIQEGSLIAQGNLQLNSGRISNYGHLETAARLAINNSASFLENFGCDCHPGSQGEIYSSYLDIPGTIDNSGRIFVQNDVQAYGALYSSSCGYLQANNLYSYNRLDGEMVICASLTCYSCSSDGSPVFSCPADNSCNTVLLAQDWLTNFELHEKQLSWNFWPDSSAQSLELQSSPNGMEQWSTLAHFPLKEERQTYEDNRQLIADRYYRLVLKKQTGLQLYSKLLQSSPATEFQTKLYPQPAKEEAFIFCPAQSAPLRLFNLMGQELALSYELIEEGAKGNRYRLNLQSLAAGQYILQTPYGAQMLIKQ</sequence>
<dbReference type="OrthoDB" id="9808897at2"/>
<reference evidence="2 3" key="1">
    <citation type="journal article" date="2012" name="Stand. Genomic Sci.">
        <title>Complete genome sequencing and analysis of Saprospira grandis str. Lewin, a predatory marine bacterium.</title>
        <authorList>
            <person name="Saw J.H."/>
            <person name="Yuryev A."/>
            <person name="Kanbe M."/>
            <person name="Hou S."/>
            <person name="Young A.G."/>
            <person name="Aizawa S."/>
            <person name="Alam M."/>
        </authorList>
    </citation>
    <scope>NUCLEOTIDE SEQUENCE [LARGE SCALE GENOMIC DNA]</scope>
    <source>
        <strain evidence="2 3">Lewin</strain>
    </source>
</reference>
<keyword evidence="3" id="KW-1185">Reference proteome</keyword>
<dbReference type="HOGENOM" id="CLU_514704_0_0_10"/>